<dbReference type="AlphaFoldDB" id="A0A248UP12"/>
<dbReference type="GO" id="GO:0045892">
    <property type="term" value="P:negative regulation of DNA-templated transcription"/>
    <property type="evidence" value="ECO:0007669"/>
    <property type="project" value="TreeGrafter"/>
</dbReference>
<dbReference type="Gene3D" id="3.30.450.40">
    <property type="match status" value="1"/>
</dbReference>
<dbReference type="InterPro" id="IPR014757">
    <property type="entry name" value="Tscrpt_reg_IclR_C"/>
</dbReference>
<dbReference type="GO" id="GO:0003700">
    <property type="term" value="F:DNA-binding transcription factor activity"/>
    <property type="evidence" value="ECO:0007669"/>
    <property type="project" value="TreeGrafter"/>
</dbReference>
<reference evidence="2 3" key="1">
    <citation type="submission" date="2017-07" db="EMBL/GenBank/DDBJ databases">
        <title>Phylogenetic study on the rhizospheric bacterium Ochrobactrum sp. A44.</title>
        <authorList>
            <person name="Krzyzanowska D.M."/>
            <person name="Ossowicki A."/>
            <person name="Rajewska M."/>
            <person name="Maciag T."/>
            <person name="Kaczynski Z."/>
            <person name="Czerwicka M."/>
            <person name="Jafra S."/>
        </authorList>
    </citation>
    <scope>NUCLEOTIDE SEQUENCE [LARGE SCALE GENOMIC DNA]</scope>
    <source>
        <strain evidence="2 3">A44</strain>
        <plasmid evidence="2 3">unnamed1</plasmid>
    </source>
</reference>
<sequence length="202" mass="22133">MVGILAEAGILEVNGDDNRVSFGKLMYIYGSSYLRENSTLERGKNAVDRLAEQTGETCELCVRHNNRQLIVHTALGSRPLRISSEAGSEIPLPWTASGRVLLSSWSEREIKELFEANDYILPNQRAIDPDSFVTECHSAKSMSTFTTVGLINSFSQCIAAPVTDASGNIEATICFVLPLDIPSSRKSELEDELIATAHKISI</sequence>
<dbReference type="InterPro" id="IPR029016">
    <property type="entry name" value="GAF-like_dom_sf"/>
</dbReference>
<dbReference type="Proteomes" id="UP000215256">
    <property type="component" value="Plasmid unnamed1"/>
</dbReference>
<feature type="domain" description="IclR-ED" evidence="1">
    <location>
        <begin position="25"/>
        <end position="202"/>
    </location>
</feature>
<dbReference type="PANTHER" id="PTHR30136:SF35">
    <property type="entry name" value="HTH-TYPE TRANSCRIPTIONAL REGULATOR RV1719"/>
    <property type="match status" value="1"/>
</dbReference>
<dbReference type="PROSITE" id="PS51078">
    <property type="entry name" value="ICLR_ED"/>
    <property type="match status" value="1"/>
</dbReference>
<evidence type="ECO:0000313" key="3">
    <source>
        <dbReference type="Proteomes" id="UP000215256"/>
    </source>
</evidence>
<proteinExistence type="predicted"/>
<organism evidence="2 3">
    <name type="scientific">Ochrobactrum quorumnocens</name>
    <dbReference type="NCBI Taxonomy" id="271865"/>
    <lineage>
        <taxon>Bacteria</taxon>
        <taxon>Pseudomonadati</taxon>
        <taxon>Pseudomonadota</taxon>
        <taxon>Alphaproteobacteria</taxon>
        <taxon>Hyphomicrobiales</taxon>
        <taxon>Brucellaceae</taxon>
        <taxon>Brucella/Ochrobactrum group</taxon>
        <taxon>Ochrobactrum</taxon>
    </lineage>
</organism>
<geneLocation type="plasmid" evidence="2 3">
    <name>unnamed1</name>
</geneLocation>
<evidence type="ECO:0000259" key="1">
    <source>
        <dbReference type="PROSITE" id="PS51078"/>
    </source>
</evidence>
<name>A0A248UP12_9HYPH</name>
<gene>
    <name evidence="2" type="ORF">CES85_3226</name>
</gene>
<accession>A0A248UP12</accession>
<dbReference type="GO" id="GO:0003677">
    <property type="term" value="F:DNA binding"/>
    <property type="evidence" value="ECO:0007669"/>
    <property type="project" value="TreeGrafter"/>
</dbReference>
<dbReference type="KEGG" id="och:CES85_3226"/>
<dbReference type="PANTHER" id="PTHR30136">
    <property type="entry name" value="HELIX-TURN-HELIX TRANSCRIPTIONAL REGULATOR, ICLR FAMILY"/>
    <property type="match status" value="1"/>
</dbReference>
<protein>
    <submittedName>
        <fullName evidence="2">Bacterial transcriptional regulator family protein</fullName>
    </submittedName>
</protein>
<dbReference type="SUPFAM" id="SSF55781">
    <property type="entry name" value="GAF domain-like"/>
    <property type="match status" value="1"/>
</dbReference>
<dbReference type="Pfam" id="PF01614">
    <property type="entry name" value="IclR_C"/>
    <property type="match status" value="1"/>
</dbReference>
<dbReference type="InterPro" id="IPR050707">
    <property type="entry name" value="HTH_MetabolicPath_Reg"/>
</dbReference>
<evidence type="ECO:0000313" key="2">
    <source>
        <dbReference type="EMBL" id="ASV88607.1"/>
    </source>
</evidence>
<dbReference type="EMBL" id="CP022605">
    <property type="protein sequence ID" value="ASV88607.1"/>
    <property type="molecule type" value="Genomic_DNA"/>
</dbReference>
<keyword evidence="2" id="KW-0614">Plasmid</keyword>